<dbReference type="PROSITE" id="PS51387">
    <property type="entry name" value="FAD_PCMH"/>
    <property type="match status" value="1"/>
</dbReference>
<sequence>MSVSSSAGADYTKYAGSPFKRAVRWLHHLVSGALVFVGTYTLIPAIELHGLLFTVLADMVLWPTLQLLLRTPVYPWLVDFCVEHRGWFLAFTMVPLSFAHEQYSRVRNWYYRAFLATPHLHNARVREVQRQVRAWNLAGRKRPMVTARAPWLAVSVRVESYKDSCEQIRVDLQNILEVNTERMTVRCEPLVNMGQITHHLIPMGYSLAVMIEMDDLTVGGLLMGVGVEVSSHMHGFLSETVHACEVVLGDGSLVRCS</sequence>
<evidence type="ECO:0000256" key="1">
    <source>
        <dbReference type="ARBA" id="ARBA00004167"/>
    </source>
</evidence>
<dbReference type="InterPro" id="IPR016169">
    <property type="entry name" value="FAD-bd_PCMH_sub2"/>
</dbReference>
<organism evidence="8 9">
    <name type="scientific">Hirsutella minnesotensis 3608</name>
    <dbReference type="NCBI Taxonomy" id="1043627"/>
    <lineage>
        <taxon>Eukaryota</taxon>
        <taxon>Fungi</taxon>
        <taxon>Dikarya</taxon>
        <taxon>Ascomycota</taxon>
        <taxon>Pezizomycotina</taxon>
        <taxon>Sordariomycetes</taxon>
        <taxon>Hypocreomycetidae</taxon>
        <taxon>Hypocreales</taxon>
        <taxon>Ophiocordycipitaceae</taxon>
        <taxon>Hirsutella</taxon>
    </lineage>
</organism>
<dbReference type="EC" id="1.3.1.72" evidence="2"/>
<keyword evidence="5 6" id="KW-0472">Membrane</keyword>
<keyword evidence="4 6" id="KW-1133">Transmembrane helix</keyword>
<dbReference type="AlphaFoldDB" id="A0A0F7ZGC3"/>
<reference evidence="8 9" key="1">
    <citation type="journal article" date="2014" name="Genome Biol. Evol.">
        <title>Comparative genomics and transcriptomics analyses reveal divergent lifestyle features of nematode endoparasitic fungus Hirsutella minnesotensis.</title>
        <authorList>
            <person name="Lai Y."/>
            <person name="Liu K."/>
            <person name="Zhang X."/>
            <person name="Zhang X."/>
            <person name="Li K."/>
            <person name="Wang N."/>
            <person name="Shu C."/>
            <person name="Wu Y."/>
            <person name="Wang C."/>
            <person name="Bushley K.E."/>
            <person name="Xiang M."/>
            <person name="Liu X."/>
        </authorList>
    </citation>
    <scope>NUCLEOTIDE SEQUENCE [LARGE SCALE GENOMIC DNA]</scope>
    <source>
        <strain evidence="8 9">3608</strain>
    </source>
</reference>
<evidence type="ECO:0000256" key="3">
    <source>
        <dbReference type="ARBA" id="ARBA00022692"/>
    </source>
</evidence>
<dbReference type="GO" id="GO:0016020">
    <property type="term" value="C:membrane"/>
    <property type="evidence" value="ECO:0007669"/>
    <property type="project" value="UniProtKB-SubCell"/>
</dbReference>
<feature type="transmembrane region" description="Helical" evidence="6">
    <location>
        <begin position="25"/>
        <end position="43"/>
    </location>
</feature>
<evidence type="ECO:0000256" key="4">
    <source>
        <dbReference type="ARBA" id="ARBA00022989"/>
    </source>
</evidence>
<dbReference type="GO" id="GO:0000246">
    <property type="term" value="F:Delta24(24-1) sterol reductase activity"/>
    <property type="evidence" value="ECO:0007669"/>
    <property type="project" value="TreeGrafter"/>
</dbReference>
<dbReference type="GO" id="GO:0071949">
    <property type="term" value="F:FAD binding"/>
    <property type="evidence" value="ECO:0007669"/>
    <property type="project" value="InterPro"/>
</dbReference>
<dbReference type="SUPFAM" id="SSF56176">
    <property type="entry name" value="FAD-binding/transporter-associated domain-like"/>
    <property type="match status" value="1"/>
</dbReference>
<dbReference type="Proteomes" id="UP000054481">
    <property type="component" value="Unassembled WGS sequence"/>
</dbReference>
<dbReference type="GO" id="GO:0008202">
    <property type="term" value="P:steroid metabolic process"/>
    <property type="evidence" value="ECO:0007669"/>
    <property type="project" value="TreeGrafter"/>
</dbReference>
<dbReference type="Pfam" id="PF01565">
    <property type="entry name" value="FAD_binding_4"/>
    <property type="match status" value="1"/>
</dbReference>
<keyword evidence="9" id="KW-1185">Reference proteome</keyword>
<dbReference type="InterPro" id="IPR040165">
    <property type="entry name" value="Diminuto-like"/>
</dbReference>
<protein>
    <recommendedName>
        <fullName evidence="2">Delta(24)-sterol reductase</fullName>
        <ecNumber evidence="2">1.3.1.72</ecNumber>
    </recommendedName>
</protein>
<dbReference type="PANTHER" id="PTHR10801">
    <property type="entry name" value="24-DEHYDROCHOLESTEROL REDUCTASE"/>
    <property type="match status" value="1"/>
</dbReference>
<evidence type="ECO:0000256" key="2">
    <source>
        <dbReference type="ARBA" id="ARBA00012405"/>
    </source>
</evidence>
<accession>A0A0F7ZGC3</accession>
<dbReference type="Gene3D" id="3.30.465.10">
    <property type="match status" value="1"/>
</dbReference>
<evidence type="ECO:0000256" key="5">
    <source>
        <dbReference type="ARBA" id="ARBA00023136"/>
    </source>
</evidence>
<name>A0A0F7ZGC3_9HYPO</name>
<dbReference type="InterPro" id="IPR016166">
    <property type="entry name" value="FAD-bd_PCMH"/>
</dbReference>
<dbReference type="GO" id="GO:0005737">
    <property type="term" value="C:cytoplasm"/>
    <property type="evidence" value="ECO:0007669"/>
    <property type="project" value="TreeGrafter"/>
</dbReference>
<dbReference type="InterPro" id="IPR036318">
    <property type="entry name" value="FAD-bd_PCMH-like_sf"/>
</dbReference>
<dbReference type="EMBL" id="KQ030614">
    <property type="protein sequence ID" value="KJZ70641.1"/>
    <property type="molecule type" value="Genomic_DNA"/>
</dbReference>
<dbReference type="InterPro" id="IPR006094">
    <property type="entry name" value="Oxid_FAD_bind_N"/>
</dbReference>
<feature type="domain" description="FAD-binding PCMH-type" evidence="7">
    <location>
        <begin position="111"/>
        <end position="257"/>
    </location>
</feature>
<evidence type="ECO:0000313" key="8">
    <source>
        <dbReference type="EMBL" id="KJZ70641.1"/>
    </source>
</evidence>
<proteinExistence type="predicted"/>
<comment type="subcellular location">
    <subcellularLocation>
        <location evidence="1">Membrane</location>
        <topology evidence="1">Single-pass membrane protein</topology>
    </subcellularLocation>
</comment>
<gene>
    <name evidence="8" type="ORF">HIM_09961</name>
</gene>
<evidence type="ECO:0000259" key="7">
    <source>
        <dbReference type="PROSITE" id="PS51387"/>
    </source>
</evidence>
<evidence type="ECO:0000313" key="9">
    <source>
        <dbReference type="Proteomes" id="UP000054481"/>
    </source>
</evidence>
<evidence type="ECO:0000256" key="6">
    <source>
        <dbReference type="SAM" id="Phobius"/>
    </source>
</evidence>
<dbReference type="OrthoDB" id="415825at2759"/>
<keyword evidence="3 6" id="KW-0812">Transmembrane</keyword>
<dbReference type="GO" id="GO:0050614">
    <property type="term" value="F:Delta24-sterol reductase activity"/>
    <property type="evidence" value="ECO:0007669"/>
    <property type="project" value="UniProtKB-EC"/>
</dbReference>
<dbReference type="PANTHER" id="PTHR10801:SF2">
    <property type="entry name" value="FAD-BINDING PCMH-TYPE DOMAIN-CONTAINING PROTEIN"/>
    <property type="match status" value="1"/>
</dbReference>